<keyword evidence="1" id="KW-0732">Signal</keyword>
<dbReference type="InParanoid" id="A0A3N4LR57"/>
<sequence>MFILKSLLAIFHLSLVYAVPKPSTLPNPIPDKTHPELAARTMPLTPPNWTPIINAALVDGQSFGAAGQNNWIVRYPPVSKRSLPRGTPHQKLYQI</sequence>
<dbReference type="Proteomes" id="UP000267821">
    <property type="component" value="Unassembled WGS sequence"/>
</dbReference>
<evidence type="ECO:0000313" key="2">
    <source>
        <dbReference type="EMBL" id="RPB25417.1"/>
    </source>
</evidence>
<accession>A0A3N4LR57</accession>
<feature type="chain" id="PRO_5017996931" evidence="1">
    <location>
        <begin position="19"/>
        <end position="95"/>
    </location>
</feature>
<organism evidence="2 3">
    <name type="scientific">Terfezia boudieri ATCC MYA-4762</name>
    <dbReference type="NCBI Taxonomy" id="1051890"/>
    <lineage>
        <taxon>Eukaryota</taxon>
        <taxon>Fungi</taxon>
        <taxon>Dikarya</taxon>
        <taxon>Ascomycota</taxon>
        <taxon>Pezizomycotina</taxon>
        <taxon>Pezizomycetes</taxon>
        <taxon>Pezizales</taxon>
        <taxon>Pezizaceae</taxon>
        <taxon>Terfezia</taxon>
    </lineage>
</organism>
<evidence type="ECO:0000256" key="1">
    <source>
        <dbReference type="SAM" id="SignalP"/>
    </source>
</evidence>
<protein>
    <submittedName>
        <fullName evidence="2">Uncharacterized protein</fullName>
    </submittedName>
</protein>
<feature type="signal peptide" evidence="1">
    <location>
        <begin position="1"/>
        <end position="18"/>
    </location>
</feature>
<reference evidence="2 3" key="1">
    <citation type="journal article" date="2018" name="Nat. Ecol. Evol.">
        <title>Pezizomycetes genomes reveal the molecular basis of ectomycorrhizal truffle lifestyle.</title>
        <authorList>
            <person name="Murat C."/>
            <person name="Payen T."/>
            <person name="Noel B."/>
            <person name="Kuo A."/>
            <person name="Morin E."/>
            <person name="Chen J."/>
            <person name="Kohler A."/>
            <person name="Krizsan K."/>
            <person name="Balestrini R."/>
            <person name="Da Silva C."/>
            <person name="Montanini B."/>
            <person name="Hainaut M."/>
            <person name="Levati E."/>
            <person name="Barry K.W."/>
            <person name="Belfiori B."/>
            <person name="Cichocki N."/>
            <person name="Clum A."/>
            <person name="Dockter R.B."/>
            <person name="Fauchery L."/>
            <person name="Guy J."/>
            <person name="Iotti M."/>
            <person name="Le Tacon F."/>
            <person name="Lindquist E.A."/>
            <person name="Lipzen A."/>
            <person name="Malagnac F."/>
            <person name="Mello A."/>
            <person name="Molinier V."/>
            <person name="Miyauchi S."/>
            <person name="Poulain J."/>
            <person name="Riccioni C."/>
            <person name="Rubini A."/>
            <person name="Sitrit Y."/>
            <person name="Splivallo R."/>
            <person name="Traeger S."/>
            <person name="Wang M."/>
            <person name="Zifcakova L."/>
            <person name="Wipf D."/>
            <person name="Zambonelli A."/>
            <person name="Paolocci F."/>
            <person name="Nowrousian M."/>
            <person name="Ottonello S."/>
            <person name="Baldrian P."/>
            <person name="Spatafora J.W."/>
            <person name="Henrissat B."/>
            <person name="Nagy L.G."/>
            <person name="Aury J.M."/>
            <person name="Wincker P."/>
            <person name="Grigoriev I.V."/>
            <person name="Bonfante P."/>
            <person name="Martin F.M."/>
        </authorList>
    </citation>
    <scope>NUCLEOTIDE SEQUENCE [LARGE SCALE GENOMIC DNA]</scope>
    <source>
        <strain evidence="2 3">ATCC MYA-4762</strain>
    </source>
</reference>
<gene>
    <name evidence="2" type="ORF">L211DRAFT_836760</name>
</gene>
<name>A0A3N4LR57_9PEZI</name>
<evidence type="ECO:0000313" key="3">
    <source>
        <dbReference type="Proteomes" id="UP000267821"/>
    </source>
</evidence>
<dbReference type="EMBL" id="ML121538">
    <property type="protein sequence ID" value="RPB25417.1"/>
    <property type="molecule type" value="Genomic_DNA"/>
</dbReference>
<proteinExistence type="predicted"/>
<keyword evidence="3" id="KW-1185">Reference proteome</keyword>
<dbReference type="OrthoDB" id="10345455at2759"/>
<dbReference type="AlphaFoldDB" id="A0A3N4LR57"/>